<evidence type="ECO:0000256" key="1">
    <source>
        <dbReference type="SAM" id="MobiDB-lite"/>
    </source>
</evidence>
<dbReference type="Proteomes" id="UP001190700">
    <property type="component" value="Unassembled WGS sequence"/>
</dbReference>
<reference evidence="2 3" key="1">
    <citation type="journal article" date="2015" name="Genome Biol. Evol.">
        <title>Comparative Genomics of a Bacterivorous Green Alga Reveals Evolutionary Causalities and Consequences of Phago-Mixotrophic Mode of Nutrition.</title>
        <authorList>
            <person name="Burns J.A."/>
            <person name="Paasch A."/>
            <person name="Narechania A."/>
            <person name="Kim E."/>
        </authorList>
    </citation>
    <scope>NUCLEOTIDE SEQUENCE [LARGE SCALE GENOMIC DNA]</scope>
    <source>
        <strain evidence="2 3">PLY_AMNH</strain>
    </source>
</reference>
<name>A0AAE0FNH6_9CHLO</name>
<feature type="region of interest" description="Disordered" evidence="1">
    <location>
        <begin position="85"/>
        <end position="104"/>
    </location>
</feature>
<evidence type="ECO:0000313" key="2">
    <source>
        <dbReference type="EMBL" id="KAK3262206.1"/>
    </source>
</evidence>
<proteinExistence type="predicted"/>
<sequence length="198" mass="21281">MLGGDASQVTIVGKVNQVEIQFHLTNERTALQSAAETAKANGRKFGKGITWLVKKLCMFCLQLLVCACGLPIPVGLFTSLITRDTDSEEVDENGDGGEKMDDGEIEVDEEDADKVESSDLLKGVAHLISGRPAIGGQPAKQGSTKTYKTWKGVLVREYVPWDTHGAVRCVTSSEDTRGAVRCVPSSGDAPVRYVRAVI</sequence>
<comment type="caution">
    <text evidence="2">The sequence shown here is derived from an EMBL/GenBank/DDBJ whole genome shotgun (WGS) entry which is preliminary data.</text>
</comment>
<dbReference type="EMBL" id="LGRX02016386">
    <property type="protein sequence ID" value="KAK3262206.1"/>
    <property type="molecule type" value="Genomic_DNA"/>
</dbReference>
<organism evidence="2 3">
    <name type="scientific">Cymbomonas tetramitiformis</name>
    <dbReference type="NCBI Taxonomy" id="36881"/>
    <lineage>
        <taxon>Eukaryota</taxon>
        <taxon>Viridiplantae</taxon>
        <taxon>Chlorophyta</taxon>
        <taxon>Pyramimonadophyceae</taxon>
        <taxon>Pyramimonadales</taxon>
        <taxon>Pyramimonadaceae</taxon>
        <taxon>Cymbomonas</taxon>
    </lineage>
</organism>
<protein>
    <submittedName>
        <fullName evidence="2">Uncharacterized protein</fullName>
    </submittedName>
</protein>
<gene>
    <name evidence="2" type="ORF">CYMTET_28924</name>
</gene>
<accession>A0AAE0FNH6</accession>
<keyword evidence="3" id="KW-1185">Reference proteome</keyword>
<evidence type="ECO:0000313" key="3">
    <source>
        <dbReference type="Proteomes" id="UP001190700"/>
    </source>
</evidence>
<dbReference type="AlphaFoldDB" id="A0AAE0FNH6"/>
<feature type="compositionally biased region" description="Acidic residues" evidence="1">
    <location>
        <begin position="86"/>
        <end position="95"/>
    </location>
</feature>